<name>A0A813DHS6_POLGL</name>
<accession>A0A813DHS6</accession>
<organism evidence="2 3">
    <name type="scientific">Polarella glacialis</name>
    <name type="common">Dinoflagellate</name>
    <dbReference type="NCBI Taxonomy" id="89957"/>
    <lineage>
        <taxon>Eukaryota</taxon>
        <taxon>Sar</taxon>
        <taxon>Alveolata</taxon>
        <taxon>Dinophyceae</taxon>
        <taxon>Suessiales</taxon>
        <taxon>Suessiaceae</taxon>
        <taxon>Polarella</taxon>
    </lineage>
</organism>
<dbReference type="AlphaFoldDB" id="A0A813DHS6"/>
<protein>
    <submittedName>
        <fullName evidence="2">Uncharacterized protein</fullName>
    </submittedName>
</protein>
<dbReference type="Proteomes" id="UP000654075">
    <property type="component" value="Unassembled WGS sequence"/>
</dbReference>
<dbReference type="EMBL" id="CAJNNV010003154">
    <property type="protein sequence ID" value="CAE8588476.1"/>
    <property type="molecule type" value="Genomic_DNA"/>
</dbReference>
<gene>
    <name evidence="2" type="ORF">PGLA1383_LOCUS7276</name>
</gene>
<reference evidence="2" key="1">
    <citation type="submission" date="2021-02" db="EMBL/GenBank/DDBJ databases">
        <authorList>
            <person name="Dougan E. K."/>
            <person name="Rhodes N."/>
            <person name="Thang M."/>
            <person name="Chan C."/>
        </authorList>
    </citation>
    <scope>NUCLEOTIDE SEQUENCE</scope>
</reference>
<sequence length="182" mass="20004">MEVQPQKKRRPQTQVDDSLLQTTARLLLATTSELRMVKAAATTAVIFPTSHPVPVALRKKGHIYCQAVKERKGSQTLPPPHLSAFTALARTVADDKQAGQELIDAARKVLQCPTDTARLATVCKLSECFKADQARLEIAVSLDGHLFLRQCIELWTRQGATERPGAGPRRPLERSLAEMLSG</sequence>
<comment type="caution">
    <text evidence="2">The sequence shown here is derived from an EMBL/GenBank/DDBJ whole genome shotgun (WGS) entry which is preliminary data.</text>
</comment>
<keyword evidence="3" id="KW-1185">Reference proteome</keyword>
<proteinExistence type="predicted"/>
<evidence type="ECO:0000256" key="1">
    <source>
        <dbReference type="SAM" id="MobiDB-lite"/>
    </source>
</evidence>
<feature type="region of interest" description="Disordered" evidence="1">
    <location>
        <begin position="161"/>
        <end position="182"/>
    </location>
</feature>
<evidence type="ECO:0000313" key="3">
    <source>
        <dbReference type="Proteomes" id="UP000654075"/>
    </source>
</evidence>
<evidence type="ECO:0000313" key="2">
    <source>
        <dbReference type="EMBL" id="CAE8588476.1"/>
    </source>
</evidence>